<reference evidence="9 10" key="1">
    <citation type="submission" date="2019-04" db="EMBL/GenBank/DDBJ databases">
        <title>Geobacter oryzae sp. nov., ferric-reducing bacteria isolated from paddy soil.</title>
        <authorList>
            <person name="Xu Z."/>
            <person name="Masuda Y."/>
            <person name="Itoh H."/>
            <person name="Senoo K."/>
        </authorList>
    </citation>
    <scope>NUCLEOTIDE SEQUENCE [LARGE SCALE GENOMIC DNA]</scope>
    <source>
        <strain evidence="9 10">Red111</strain>
    </source>
</reference>
<dbReference type="AlphaFoldDB" id="A0A4S1CG15"/>
<dbReference type="SUPFAM" id="SSF51905">
    <property type="entry name" value="FAD/NAD(P)-binding domain"/>
    <property type="match status" value="1"/>
</dbReference>
<dbReference type="PANTHER" id="PTHR43429:SF1">
    <property type="entry name" value="NAD(P)H SULFUR OXIDOREDUCTASE (COA-DEPENDENT)"/>
    <property type="match status" value="1"/>
</dbReference>
<feature type="domain" description="Pyridine nucleotide-disulphide oxidoreductase dimerisation" evidence="7">
    <location>
        <begin position="326"/>
        <end position="427"/>
    </location>
</feature>
<dbReference type="Pfam" id="PF07992">
    <property type="entry name" value="Pyr_redox_2"/>
    <property type="match status" value="1"/>
</dbReference>
<dbReference type="InterPro" id="IPR050260">
    <property type="entry name" value="FAD-bd_OxRdtase"/>
</dbReference>
<keyword evidence="6" id="KW-0676">Redox-active center</keyword>
<organism evidence="9 10">
    <name type="scientific">Geomonas terrae</name>
    <dbReference type="NCBI Taxonomy" id="2562681"/>
    <lineage>
        <taxon>Bacteria</taxon>
        <taxon>Pseudomonadati</taxon>
        <taxon>Thermodesulfobacteriota</taxon>
        <taxon>Desulfuromonadia</taxon>
        <taxon>Geobacterales</taxon>
        <taxon>Geobacteraceae</taxon>
        <taxon>Geomonas</taxon>
    </lineage>
</organism>
<proteinExistence type="inferred from homology"/>
<dbReference type="Pfam" id="PF02852">
    <property type="entry name" value="Pyr_redox_dim"/>
    <property type="match status" value="1"/>
</dbReference>
<dbReference type="PRINTS" id="PR00469">
    <property type="entry name" value="PNDRDTASEII"/>
</dbReference>
<dbReference type="InterPro" id="IPR036188">
    <property type="entry name" value="FAD/NAD-bd_sf"/>
</dbReference>
<evidence type="ECO:0000256" key="3">
    <source>
        <dbReference type="ARBA" id="ARBA00022630"/>
    </source>
</evidence>
<gene>
    <name evidence="9" type="ORF">E4633_09185</name>
</gene>
<dbReference type="PRINTS" id="PR00368">
    <property type="entry name" value="FADPNR"/>
</dbReference>
<evidence type="ECO:0000256" key="2">
    <source>
        <dbReference type="ARBA" id="ARBA00009130"/>
    </source>
</evidence>
<dbReference type="GO" id="GO:0016491">
    <property type="term" value="F:oxidoreductase activity"/>
    <property type="evidence" value="ECO:0007669"/>
    <property type="project" value="UniProtKB-KW"/>
</dbReference>
<comment type="cofactor">
    <cofactor evidence="1">
        <name>FAD</name>
        <dbReference type="ChEBI" id="CHEBI:57692"/>
    </cofactor>
</comment>
<evidence type="ECO:0000256" key="4">
    <source>
        <dbReference type="ARBA" id="ARBA00022827"/>
    </source>
</evidence>
<dbReference type="InterPro" id="IPR004099">
    <property type="entry name" value="Pyr_nucl-diS_OxRdtase_dimer"/>
</dbReference>
<dbReference type="SUPFAM" id="SSF55424">
    <property type="entry name" value="FAD/NAD-linked reductases, dimerisation (C-terminal) domain"/>
    <property type="match status" value="1"/>
</dbReference>
<evidence type="ECO:0000259" key="8">
    <source>
        <dbReference type="Pfam" id="PF07992"/>
    </source>
</evidence>
<keyword evidence="3" id="KW-0285">Flavoprotein</keyword>
<feature type="domain" description="FAD/NAD(P)-binding" evidence="8">
    <location>
        <begin position="2"/>
        <end position="290"/>
    </location>
</feature>
<keyword evidence="5" id="KW-0560">Oxidoreductase</keyword>
<sequence length="444" mass="48231">MKTVIIGGIAAGLSAASQIKRQEPEAEVVVLEKSGDVSYAACGMPYNLYFKEKPVEKLYAMPLDTIRKERGVDYRLHHEVTRIDASGKSVEVTDLESGKSYRESYDFLVYATGNKANRLDYPGFDSEDVFYFRTLEDTRRAKSFLYGKPPAKVLLIGAGYTNLEVADVLTNMKLKPVIVEKAAMILPAFCEEVRAKVMEKAAEKGIELLTGVDIEEKAGRTVRTSAGTFEADMVVVAAGARPNTALFAAAGGELGVAGAVKVDRFLRTNLDGVFSGGDCAEHYVRQLGRNSYFPLGPAANKQGRVIGQNICNPEKMTEFWGVDQTAVFKFFDYTVATTGLSELQMQTLGKNVVKVTVDAPTRGEFPGGGTMRIVLFCEKGSGLVLGCQMVGEDVVAKRLDVLATAIYKGMTVFEVAELDLSYSPPYAPVWDPVLVAANVAVKKV</sequence>
<dbReference type="Proteomes" id="UP000306416">
    <property type="component" value="Unassembled WGS sequence"/>
</dbReference>
<name>A0A4S1CG15_9BACT</name>
<dbReference type="EMBL" id="SRSC01000002">
    <property type="protein sequence ID" value="TGU72467.1"/>
    <property type="molecule type" value="Genomic_DNA"/>
</dbReference>
<evidence type="ECO:0000256" key="6">
    <source>
        <dbReference type="ARBA" id="ARBA00023284"/>
    </source>
</evidence>
<dbReference type="RefSeq" id="WP_135869944.1">
    <property type="nucleotide sequence ID" value="NZ_SRSC01000002.1"/>
</dbReference>
<comment type="similarity">
    <text evidence="2">Belongs to the class-III pyridine nucleotide-disulfide oxidoreductase family.</text>
</comment>
<protein>
    <submittedName>
        <fullName evidence="9">NADH oxidase</fullName>
    </submittedName>
</protein>
<dbReference type="Gene3D" id="3.50.50.60">
    <property type="entry name" value="FAD/NAD(P)-binding domain"/>
    <property type="match status" value="2"/>
</dbReference>
<dbReference type="InterPro" id="IPR016156">
    <property type="entry name" value="FAD/NAD-linked_Rdtase_dimer_sf"/>
</dbReference>
<dbReference type="Gene3D" id="3.30.390.30">
    <property type="match status" value="1"/>
</dbReference>
<dbReference type="InterPro" id="IPR023753">
    <property type="entry name" value="FAD/NAD-binding_dom"/>
</dbReference>
<keyword evidence="4" id="KW-0274">FAD</keyword>
<comment type="caution">
    <text evidence="9">The sequence shown here is derived from an EMBL/GenBank/DDBJ whole genome shotgun (WGS) entry which is preliminary data.</text>
</comment>
<keyword evidence="10" id="KW-1185">Reference proteome</keyword>
<dbReference type="PANTHER" id="PTHR43429">
    <property type="entry name" value="PYRIDINE NUCLEOTIDE-DISULFIDE OXIDOREDUCTASE DOMAIN-CONTAINING"/>
    <property type="match status" value="1"/>
</dbReference>
<evidence type="ECO:0000313" key="9">
    <source>
        <dbReference type="EMBL" id="TGU72467.1"/>
    </source>
</evidence>
<evidence type="ECO:0000259" key="7">
    <source>
        <dbReference type="Pfam" id="PF02852"/>
    </source>
</evidence>
<evidence type="ECO:0000256" key="5">
    <source>
        <dbReference type="ARBA" id="ARBA00023002"/>
    </source>
</evidence>
<evidence type="ECO:0000313" key="10">
    <source>
        <dbReference type="Proteomes" id="UP000306416"/>
    </source>
</evidence>
<accession>A0A4S1CG15</accession>
<evidence type="ECO:0000256" key="1">
    <source>
        <dbReference type="ARBA" id="ARBA00001974"/>
    </source>
</evidence>